<evidence type="ECO:0000256" key="1">
    <source>
        <dbReference type="SAM" id="Coils"/>
    </source>
</evidence>
<feature type="compositionally biased region" description="Polar residues" evidence="2">
    <location>
        <begin position="1762"/>
        <end position="1790"/>
    </location>
</feature>
<dbReference type="InterPro" id="IPR036638">
    <property type="entry name" value="HLH_DNA-bd_sf"/>
</dbReference>
<dbReference type="FunFam" id="4.10.280.10:FF:000051">
    <property type="entry name" value="Basic helix-loop-helix domain-containing protein KIAA2018"/>
    <property type="match status" value="1"/>
</dbReference>
<dbReference type="PANTHER" id="PTHR46970">
    <property type="entry name" value="BASIC HELIX-LOOP-HELIX DOMAIN-CONTAINING PROTEIN USF3"/>
    <property type="match status" value="1"/>
</dbReference>
<feature type="region of interest" description="Disordered" evidence="2">
    <location>
        <begin position="2140"/>
        <end position="2174"/>
    </location>
</feature>
<feature type="compositionally biased region" description="Basic and acidic residues" evidence="2">
    <location>
        <begin position="1791"/>
        <end position="1807"/>
    </location>
</feature>
<feature type="region of interest" description="Disordered" evidence="2">
    <location>
        <begin position="1707"/>
        <end position="1742"/>
    </location>
</feature>
<feature type="region of interest" description="Disordered" evidence="2">
    <location>
        <begin position="1898"/>
        <end position="1936"/>
    </location>
</feature>
<feature type="compositionally biased region" description="Polar residues" evidence="2">
    <location>
        <begin position="1832"/>
        <end position="1847"/>
    </location>
</feature>
<dbReference type="EMBL" id="OW240912">
    <property type="protein sequence ID" value="CAH2218834.1"/>
    <property type="molecule type" value="Genomic_DNA"/>
</dbReference>
<feature type="region of interest" description="Disordered" evidence="2">
    <location>
        <begin position="744"/>
        <end position="789"/>
    </location>
</feature>
<feature type="compositionally biased region" description="Polar residues" evidence="2">
    <location>
        <begin position="1729"/>
        <end position="1742"/>
    </location>
</feature>
<feature type="region of interest" description="Disordered" evidence="2">
    <location>
        <begin position="1"/>
        <end position="31"/>
    </location>
</feature>
<feature type="compositionally biased region" description="Low complexity" evidence="2">
    <location>
        <begin position="1425"/>
        <end position="1442"/>
    </location>
</feature>
<dbReference type="InterPro" id="IPR048064">
    <property type="entry name" value="USF3_bHLH"/>
</dbReference>
<feature type="region of interest" description="Disordered" evidence="2">
    <location>
        <begin position="1401"/>
        <end position="1442"/>
    </location>
</feature>
<dbReference type="PROSITE" id="PS50888">
    <property type="entry name" value="BHLH"/>
    <property type="match status" value="1"/>
</dbReference>
<feature type="compositionally biased region" description="Low complexity" evidence="2">
    <location>
        <begin position="1816"/>
        <end position="1831"/>
    </location>
</feature>
<proteinExistence type="predicted"/>
<keyword evidence="5" id="KW-1185">Reference proteome</keyword>
<dbReference type="InterPro" id="IPR011598">
    <property type="entry name" value="bHLH_dom"/>
</dbReference>
<feature type="compositionally biased region" description="Polar residues" evidence="2">
    <location>
        <begin position="1"/>
        <end position="10"/>
    </location>
</feature>
<keyword evidence="1" id="KW-0175">Coiled coil</keyword>
<reference evidence="4" key="1">
    <citation type="submission" date="2022-03" db="EMBL/GenBank/DDBJ databases">
        <authorList>
            <person name="Alioto T."/>
            <person name="Alioto T."/>
            <person name="Gomez Garrido J."/>
        </authorList>
    </citation>
    <scope>NUCLEOTIDE SEQUENCE</scope>
</reference>
<gene>
    <name evidence="4" type="ORF">PECUL_23A052379</name>
</gene>
<dbReference type="GO" id="GO:0000977">
    <property type="term" value="F:RNA polymerase II transcription regulatory region sequence-specific DNA binding"/>
    <property type="evidence" value="ECO:0007669"/>
    <property type="project" value="TreeGrafter"/>
</dbReference>
<feature type="domain" description="BHLH" evidence="3">
    <location>
        <begin position="18"/>
        <end position="69"/>
    </location>
</feature>
<dbReference type="Pfam" id="PF00010">
    <property type="entry name" value="HLH"/>
    <property type="match status" value="1"/>
</dbReference>
<dbReference type="CDD" id="cd18910">
    <property type="entry name" value="bHLHzip_USF3"/>
    <property type="match status" value="1"/>
</dbReference>
<feature type="compositionally biased region" description="Polar residues" evidence="2">
    <location>
        <begin position="744"/>
        <end position="758"/>
    </location>
</feature>
<evidence type="ECO:0000313" key="4">
    <source>
        <dbReference type="EMBL" id="CAH2218834.1"/>
    </source>
</evidence>
<dbReference type="GO" id="GO:0001228">
    <property type="term" value="F:DNA-binding transcription activator activity, RNA polymerase II-specific"/>
    <property type="evidence" value="ECO:0007669"/>
    <property type="project" value="TreeGrafter"/>
</dbReference>
<dbReference type="GO" id="GO:0046983">
    <property type="term" value="F:protein dimerization activity"/>
    <property type="evidence" value="ECO:0007669"/>
    <property type="project" value="InterPro"/>
</dbReference>
<evidence type="ECO:0000313" key="5">
    <source>
        <dbReference type="Proteomes" id="UP001295444"/>
    </source>
</evidence>
<dbReference type="Gene3D" id="4.10.280.10">
    <property type="entry name" value="Helix-loop-helix DNA-binding domain"/>
    <property type="match status" value="1"/>
</dbReference>
<feature type="compositionally biased region" description="Basic residues" evidence="2">
    <location>
        <begin position="773"/>
        <end position="787"/>
    </location>
</feature>
<feature type="compositionally biased region" description="Low complexity" evidence="2">
    <location>
        <begin position="2140"/>
        <end position="2155"/>
    </location>
</feature>
<dbReference type="SMART" id="SM00353">
    <property type="entry name" value="HLH"/>
    <property type="match status" value="1"/>
</dbReference>
<name>A0AAD1VLG6_PELCU</name>
<evidence type="ECO:0000256" key="2">
    <source>
        <dbReference type="SAM" id="MobiDB-lite"/>
    </source>
</evidence>
<feature type="compositionally biased region" description="Polar residues" evidence="2">
    <location>
        <begin position="1545"/>
        <end position="1583"/>
    </location>
</feature>
<feature type="region of interest" description="Disordered" evidence="2">
    <location>
        <begin position="1762"/>
        <end position="1860"/>
    </location>
</feature>
<protein>
    <submittedName>
        <fullName evidence="4">Basic helix-loop-helix domain-containing USF3 isoform X2</fullName>
    </submittedName>
</protein>
<feature type="compositionally biased region" description="Low complexity" evidence="2">
    <location>
        <begin position="628"/>
        <end position="646"/>
    </location>
</feature>
<organism evidence="4 5">
    <name type="scientific">Pelobates cultripes</name>
    <name type="common">Western spadefoot toad</name>
    <dbReference type="NCBI Taxonomy" id="61616"/>
    <lineage>
        <taxon>Eukaryota</taxon>
        <taxon>Metazoa</taxon>
        <taxon>Chordata</taxon>
        <taxon>Craniata</taxon>
        <taxon>Vertebrata</taxon>
        <taxon>Euteleostomi</taxon>
        <taxon>Amphibia</taxon>
        <taxon>Batrachia</taxon>
        <taxon>Anura</taxon>
        <taxon>Pelobatoidea</taxon>
        <taxon>Pelobatidae</taxon>
        <taxon>Pelobates</taxon>
    </lineage>
</organism>
<dbReference type="InterPro" id="IPR053252">
    <property type="entry name" value="EMT_regulator"/>
</dbReference>
<feature type="compositionally biased region" description="Basic residues" evidence="2">
    <location>
        <begin position="1411"/>
        <end position="1422"/>
    </location>
</feature>
<feature type="region of interest" description="Disordered" evidence="2">
    <location>
        <begin position="624"/>
        <end position="647"/>
    </location>
</feature>
<dbReference type="Proteomes" id="UP001295444">
    <property type="component" value="Chromosome 01"/>
</dbReference>
<evidence type="ECO:0000259" key="3">
    <source>
        <dbReference type="PROSITE" id="PS50888"/>
    </source>
</evidence>
<feature type="region of interest" description="Disordered" evidence="2">
    <location>
        <begin position="1469"/>
        <end position="1590"/>
    </location>
</feature>
<accession>A0AAD1VLG6</accession>
<dbReference type="PANTHER" id="PTHR46970:SF1">
    <property type="entry name" value="BASIC HELIX-LOOP-HELIX DOMAIN-CONTAINING PROTEIN USF3"/>
    <property type="match status" value="1"/>
</dbReference>
<feature type="coiled-coil region" evidence="1">
    <location>
        <begin position="59"/>
        <end position="109"/>
    </location>
</feature>
<feature type="compositionally biased region" description="Basic and acidic residues" evidence="2">
    <location>
        <begin position="1908"/>
        <end position="1924"/>
    </location>
</feature>
<sequence>MPEMTQNETSTKTRHRKKNRESHNEVERHRKKKINSGINRIGDLIPCSPALKQSKNMILEQAFKYITELKRQNDELLLNGGDKEQACEIKKLRKELAELQKENSRYIELLKSNDICLYDDPTLHWKGKARNSKTSLVASPDQVQKLPLCLNSSQLSSANQGSTVHGITFNVSQNLQKQTANVVPVQRTCNLVTPITISGVYPLENKTWQQSAVIASTSSQHIPLCLPVVTSAPNTNDVPASKGQPNVVFPVSTASALSFLNGSTSQFQCSSSQTSQESNTGENMVAQPLVSLPNNASSTCSSLPSSLLPLVSEVSQASVSAISLQEPLNLLQGRYSGVTSCSETVKDVVQEIFPNIDIDSSPEVTVSSITSTLGNQAASATNLLTSSPLENSWSLPITLSSPELKNVSSLTRISSDGNTQTTWTTLQLAGNTIQPLSQTSSTVIPMLLTEQQTCSKDANSNKLIAASVNLNTSEGRSVEVMKIPPGLQVPAQTIHSQSQSAPNLLPLNPPVQVIQVAQPVRPALNPVPANQNIILLQPPAAAPCPPVLRTDVPKPGVGQQIVIIQASPNQTPLPLMSAQPAPSVVLPLNAGSHVVCPTNTVQNAVAPQTFGGKHLVHILPRPTPVPSTSPVQSVPVSTVSSNQQPPTISLNGHLFALQPVTLSTGTANQTPMQIIQPTTSEDPNTNVALNTFGALANLSQSISQMAGQSCLQFTLNPPAPSLTGANVPVNCVPVTGTSTAVVTTESTKSLPVTSSPTNLFPGKNAGGSPSNVKPKKTIKKPSTKKSSKKEILISNKSNSFGAESLNEQSNGDNLEQLESTSVLVNTTSTVQEKLDSVGNEVVPLEAINSSGETCMLSNSVSGEQFSGEFAGCRDLPSADVCLNQDDHITPSEPPESFKACAVTTVSSILPTAQMQESSATTVSADQTVLTTGTIADAVDVSKACVLQEDSSSLTATDLLEVQILADDPKGRSPSPKVATKEVLHSGLFYRKVKSKEVTSAEHAKEDPLLVNTPASHGTQHQPCVSVQEIVASGSCVTNRQTDSPLSTSSGSSRNFSVASMLPDVSREDVTSGTMTSSFNGCSFTEQNDIVAVAARVIFDQENLPKGRARIQTEVRSDVSRVADSEISAGDCRHPYKSHMAKENLAVHSTSSTFNSLDSSTHPGVSQLSEKTNCPVKINTNLSLQISTSQSQSMTSLSINNLIHQSGMNSNVNHANIAQTSTTSNTPATLSSTYKNQTLVSSVMASEFSQEQLHTIRATVMQVTRANDSTLKHGETRKESNKRCAQEDSLISAAKRQKQCQASVRHERLQAQENLSEQNVVLVSHVPSIPSSSLSSSNQGHGDGLATLFPSSSNFNTNLRQTDMRCSSLPAVSEQSQMGVQQLHSLQHTSNPISLLHSNQYLKQQQASHLREQHHHYQQQHHISHSDTTIHSQSHNVQQQQRLLQHDVQIQKKRGPVQGGQATRLSLQQDHHLSEQNRQKGGQQHPHHQQLPPHFGSSQVEKACDNNAPSRNHHGSHPPSHVSQEILHQHQQDVGSRQQGSVVSSEHLSGHNQVQRLMTSRSLEQQMVSQASVVSRPTNMTCTPHRQERNRVSSYSAEALIGKSTSNSEQRMGITNQSSRLPDQLEMRKYLDISRNKGLSVHNLQGHMSLDHNVNTETGQRLPDCQTFKTASSSQQQSGVFEVQTSRNNDANAVTSMRGMQSQAYRINHNPNSSIDRQKHLPYQPVQDGPITNTLPNRDNENSCHQSFMQSLLAPHIGEQVSVSQRSISGHQRSQYNSSSGIEYTCPPSTRESVHLRRENDGPNRESCDLAMGQVTSRNNSLSIPFSSSSSSGDIQNRNTSPHPSLQKSAMRPPDSQGTKNHLNIQVSINMHGVVHPPVPHQPVSHGNVDQRQIVRQGNPPIAQRSRHPLQDEADSKVRQPERTRTGNQRHGNMFDPTLPHLPLAGPGAMILGRQQSVTEKRTGIVRFMPDSSQMTTDNPNPDQHSLTQNFGFPFIPEGTMNPPINTNPSFMPPVTQATATRTPALIPVDPQNTIPSFYPSYSPAHPSLANDLTIPYFPNQMFSNPSTEKPSSTSLNNRFGSILSPPRPVGFSQTTFPLLPDMTPMHMTNPSHLSNFNLTSLFPEIATALPADGSAMSPLLPLSHSSNSDSSKQSSNRPAHNISHILGHDSSSTV</sequence>
<dbReference type="SUPFAM" id="SSF47459">
    <property type="entry name" value="HLH, helix-loop-helix DNA-binding domain"/>
    <property type="match status" value="1"/>
</dbReference>
<dbReference type="GO" id="GO:0010719">
    <property type="term" value="P:negative regulation of epithelial to mesenchymal transition"/>
    <property type="evidence" value="ECO:0007669"/>
    <property type="project" value="TreeGrafter"/>
</dbReference>
<feature type="compositionally biased region" description="Low complexity" evidence="2">
    <location>
        <begin position="1531"/>
        <end position="1544"/>
    </location>
</feature>